<accession>A0A8M1KM62</accession>
<dbReference type="KEGG" id="char:122133252"/>
<dbReference type="RefSeq" id="XP_042564957.1">
    <property type="nucleotide sequence ID" value="XM_042709023.1"/>
</dbReference>
<feature type="disulfide bond" evidence="5">
    <location>
        <begin position="48"/>
        <end position="112"/>
    </location>
</feature>
<gene>
    <name evidence="10" type="primary">LOC122133252</name>
</gene>
<dbReference type="SMART" id="SM00409">
    <property type="entry name" value="IG"/>
    <property type="match status" value="4"/>
</dbReference>
<feature type="domain" description="Ig-like" evidence="8">
    <location>
        <begin position="129"/>
        <end position="217"/>
    </location>
</feature>
<dbReference type="GO" id="GO:0031638">
    <property type="term" value="P:zymogen activation"/>
    <property type="evidence" value="ECO:0007669"/>
    <property type="project" value="TreeGrafter"/>
</dbReference>
<evidence type="ECO:0000256" key="2">
    <source>
        <dbReference type="ARBA" id="ARBA00022737"/>
    </source>
</evidence>
<feature type="domain" description="SRCR" evidence="7">
    <location>
        <begin position="23"/>
        <end position="123"/>
    </location>
</feature>
<dbReference type="OrthoDB" id="536948at2759"/>
<evidence type="ECO:0000313" key="10">
    <source>
        <dbReference type="RefSeq" id="XP_042564957.1"/>
    </source>
</evidence>
<evidence type="ECO:0000259" key="8">
    <source>
        <dbReference type="PROSITE" id="PS50835"/>
    </source>
</evidence>
<evidence type="ECO:0000313" key="9">
    <source>
        <dbReference type="Proteomes" id="UP000515152"/>
    </source>
</evidence>
<evidence type="ECO:0000259" key="7">
    <source>
        <dbReference type="PROSITE" id="PS50287"/>
    </source>
</evidence>
<keyword evidence="6" id="KW-0472">Membrane</keyword>
<reference evidence="10" key="1">
    <citation type="submission" date="2025-08" db="UniProtKB">
        <authorList>
            <consortium name="RefSeq"/>
        </authorList>
    </citation>
    <scope>IDENTIFICATION</scope>
</reference>
<feature type="disulfide bond" evidence="5">
    <location>
        <begin position="92"/>
        <end position="102"/>
    </location>
</feature>
<keyword evidence="9" id="KW-1185">Reference proteome</keyword>
<dbReference type="InterPro" id="IPR003599">
    <property type="entry name" value="Ig_sub"/>
</dbReference>
<name>A0A8M1KM62_CLUHA</name>
<dbReference type="GO" id="GO:0005886">
    <property type="term" value="C:plasma membrane"/>
    <property type="evidence" value="ECO:0007669"/>
    <property type="project" value="TreeGrafter"/>
</dbReference>
<feature type="transmembrane region" description="Helical" evidence="6">
    <location>
        <begin position="524"/>
        <end position="549"/>
    </location>
</feature>
<dbReference type="FunFam" id="3.10.250.10:FF:000006">
    <property type="entry name" value="neurotrypsin isoform X2"/>
    <property type="match status" value="1"/>
</dbReference>
<sequence length="621" mass="68168">MFTYRYCEGCLLTFPASTSTMPIRVVNGDNSCSGRVEIYHSGRWGTVCDDSWDMNDAEVVCRQLGCGKALRAPPKAFFGQGSGKTWLDDVRCSGSESSITQCKHRGFGIEDCDASEDAGVVCVGNMKTPSLALLTTNAALLPGKSAEFRCAITSLRLVTANVRLYRNGIHMQTQTTDQNTMTFSLSSLASSDRGSYTCDYYYQKAPNAISSKSNAITITIVSLVRPQISAPTGEVTWGQTLGIICSISTQHTGGSFTLKKVSGSFTERKITSGNSVTFTIHHADFSHEGSYYCQYQTTVSNREFTSPQSNTISVSVVVPLVTPQISTPTREVTWGQTLGIICSISTQHTGGSFTLRKVSRSFTERKITSGNSVTFTIHHADFSHEGSYYCQYQTTVSTREFTSPQSNTISVSVVVSLHVPRINCTTPEGGLSWGPSGLEITKGYSFSINCSTEPEFPGGVFHLSFSGSNSTMTQPATNHSAAFYFPAAYYSHQGNYSCVYHVDVLSRRFYSTETEKLSVTIREMMVPFIAARVTGCVVVLLLLFGLVWLGENRQTTWKHTRGQSKLNTYGNTTLDQNEQKRGEDDVYENVEMGDQDDCQDEDQDDYGNVLDYMEELDTGSG</sequence>
<keyword evidence="3 5" id="KW-1015">Disulfide bond</keyword>
<evidence type="ECO:0000256" key="1">
    <source>
        <dbReference type="ARBA" id="ARBA00022729"/>
    </source>
</evidence>
<dbReference type="SMART" id="SM00202">
    <property type="entry name" value="SR"/>
    <property type="match status" value="1"/>
</dbReference>
<keyword evidence="4" id="KW-0325">Glycoprotein</keyword>
<dbReference type="Proteomes" id="UP000515152">
    <property type="component" value="Chromosome 11"/>
</dbReference>
<dbReference type="PANTHER" id="PTHR48071:SF27">
    <property type="entry name" value="SCAVENGER RECEPTOR CYSTEINE-RICH TYPE 1 PROTEIN M130-LIKE"/>
    <property type="match status" value="1"/>
</dbReference>
<proteinExistence type="predicted"/>
<dbReference type="PROSITE" id="PS50287">
    <property type="entry name" value="SRCR_2"/>
    <property type="match status" value="1"/>
</dbReference>
<protein>
    <submittedName>
        <fullName evidence="10">Uncharacterized protein LOC122133252</fullName>
    </submittedName>
</protein>
<dbReference type="Pfam" id="PF00530">
    <property type="entry name" value="SRCR"/>
    <property type="match status" value="1"/>
</dbReference>
<dbReference type="InterPro" id="IPR007110">
    <property type="entry name" value="Ig-like_dom"/>
</dbReference>
<dbReference type="PANTHER" id="PTHR48071">
    <property type="entry name" value="SRCR DOMAIN-CONTAINING PROTEIN"/>
    <property type="match status" value="1"/>
</dbReference>
<keyword evidence="6" id="KW-1133">Transmembrane helix</keyword>
<evidence type="ECO:0000256" key="4">
    <source>
        <dbReference type="ARBA" id="ARBA00023180"/>
    </source>
</evidence>
<evidence type="ECO:0000256" key="6">
    <source>
        <dbReference type="SAM" id="Phobius"/>
    </source>
</evidence>
<dbReference type="Pfam" id="PF13895">
    <property type="entry name" value="Ig_2"/>
    <property type="match status" value="1"/>
</dbReference>
<evidence type="ECO:0000256" key="5">
    <source>
        <dbReference type="PROSITE-ProRule" id="PRU00196"/>
    </source>
</evidence>
<feature type="disulfide bond" evidence="5">
    <location>
        <begin position="61"/>
        <end position="122"/>
    </location>
</feature>
<organism evidence="9 10">
    <name type="scientific">Clupea harengus</name>
    <name type="common">Atlantic herring</name>
    <dbReference type="NCBI Taxonomy" id="7950"/>
    <lineage>
        <taxon>Eukaryota</taxon>
        <taxon>Metazoa</taxon>
        <taxon>Chordata</taxon>
        <taxon>Craniata</taxon>
        <taxon>Vertebrata</taxon>
        <taxon>Euteleostomi</taxon>
        <taxon>Actinopterygii</taxon>
        <taxon>Neopterygii</taxon>
        <taxon>Teleostei</taxon>
        <taxon>Clupei</taxon>
        <taxon>Clupeiformes</taxon>
        <taxon>Clupeoidei</taxon>
        <taxon>Clupeidae</taxon>
        <taxon>Clupea</taxon>
    </lineage>
</organism>
<feature type="domain" description="Ig-like" evidence="8">
    <location>
        <begin position="319"/>
        <end position="410"/>
    </location>
</feature>
<keyword evidence="6" id="KW-0812">Transmembrane</keyword>
<evidence type="ECO:0000256" key="3">
    <source>
        <dbReference type="ARBA" id="ARBA00023157"/>
    </source>
</evidence>
<dbReference type="InterPro" id="IPR001190">
    <property type="entry name" value="SRCR"/>
</dbReference>
<dbReference type="PROSITE" id="PS50835">
    <property type="entry name" value="IG_LIKE"/>
    <property type="match status" value="2"/>
</dbReference>
<dbReference type="GeneID" id="122133252"/>
<dbReference type="GO" id="GO:0004252">
    <property type="term" value="F:serine-type endopeptidase activity"/>
    <property type="evidence" value="ECO:0007669"/>
    <property type="project" value="TreeGrafter"/>
</dbReference>
<dbReference type="AlphaFoldDB" id="A0A8M1KM62"/>
<keyword evidence="2" id="KW-0677">Repeat</keyword>
<keyword evidence="1" id="KW-0732">Signal</keyword>
<dbReference type="PROSITE" id="PS00420">
    <property type="entry name" value="SRCR_1"/>
    <property type="match status" value="1"/>
</dbReference>